<accession>A0ABV7H981</accession>
<organism evidence="2 3">
    <name type="scientific">Piscinibacterium candidicorallinum</name>
    <dbReference type="NCBI Taxonomy" id="1793872"/>
    <lineage>
        <taxon>Bacteria</taxon>
        <taxon>Pseudomonadati</taxon>
        <taxon>Pseudomonadota</taxon>
        <taxon>Betaproteobacteria</taxon>
        <taxon>Burkholderiales</taxon>
        <taxon>Piscinibacterium</taxon>
    </lineage>
</organism>
<feature type="transmembrane region" description="Helical" evidence="1">
    <location>
        <begin position="43"/>
        <end position="60"/>
    </location>
</feature>
<dbReference type="NCBIfam" id="NF033233">
    <property type="entry name" value="twin_helix"/>
    <property type="match status" value="1"/>
</dbReference>
<keyword evidence="1" id="KW-1133">Transmembrane helix</keyword>
<proteinExistence type="predicted"/>
<evidence type="ECO:0000313" key="3">
    <source>
        <dbReference type="Proteomes" id="UP001595556"/>
    </source>
</evidence>
<sequence>MKFLVLLAFIGILASLASAGLFMLRRKGEAHQMVRALSWRIGLSIALFSFILFSWWMGWIQPTGIRVPVQ</sequence>
<name>A0ABV7H981_9BURK</name>
<evidence type="ECO:0000256" key="1">
    <source>
        <dbReference type="SAM" id="Phobius"/>
    </source>
</evidence>
<dbReference type="Pfam" id="PF11137">
    <property type="entry name" value="DUF2909"/>
    <property type="match status" value="1"/>
</dbReference>
<reference evidence="3" key="1">
    <citation type="journal article" date="2019" name="Int. J. Syst. Evol. Microbiol.">
        <title>The Global Catalogue of Microorganisms (GCM) 10K type strain sequencing project: providing services to taxonomists for standard genome sequencing and annotation.</title>
        <authorList>
            <consortium name="The Broad Institute Genomics Platform"/>
            <consortium name="The Broad Institute Genome Sequencing Center for Infectious Disease"/>
            <person name="Wu L."/>
            <person name="Ma J."/>
        </authorList>
    </citation>
    <scope>NUCLEOTIDE SEQUENCE [LARGE SCALE GENOMIC DNA]</scope>
    <source>
        <strain evidence="3">KCTC 52168</strain>
    </source>
</reference>
<protein>
    <submittedName>
        <fullName evidence="2">Twin transmembrane helix small protein</fullName>
    </submittedName>
</protein>
<evidence type="ECO:0000313" key="2">
    <source>
        <dbReference type="EMBL" id="MFC3149221.1"/>
    </source>
</evidence>
<gene>
    <name evidence="2" type="ORF">ACFOEN_16485</name>
</gene>
<dbReference type="EMBL" id="JBHRTI010000010">
    <property type="protein sequence ID" value="MFC3149221.1"/>
    <property type="molecule type" value="Genomic_DNA"/>
</dbReference>
<dbReference type="InterPro" id="IPR021313">
    <property type="entry name" value="DUF2909"/>
</dbReference>
<keyword evidence="3" id="KW-1185">Reference proteome</keyword>
<comment type="caution">
    <text evidence="2">The sequence shown here is derived from an EMBL/GenBank/DDBJ whole genome shotgun (WGS) entry which is preliminary data.</text>
</comment>
<keyword evidence="1" id="KW-0472">Membrane</keyword>
<dbReference type="Proteomes" id="UP001595556">
    <property type="component" value="Unassembled WGS sequence"/>
</dbReference>
<dbReference type="RefSeq" id="WP_377305818.1">
    <property type="nucleotide sequence ID" value="NZ_CP180191.1"/>
</dbReference>
<keyword evidence="1 2" id="KW-0812">Transmembrane</keyword>